<dbReference type="OrthoDB" id="2804463at2"/>
<evidence type="ECO:0000313" key="3">
    <source>
        <dbReference type="Proteomes" id="UP000235916"/>
    </source>
</evidence>
<proteinExistence type="predicted"/>
<dbReference type="Pfam" id="PF14279">
    <property type="entry name" value="HNH_5"/>
    <property type="match status" value="1"/>
</dbReference>
<dbReference type="CDD" id="cd00085">
    <property type="entry name" value="HNHc"/>
    <property type="match status" value="1"/>
</dbReference>
<keyword evidence="3" id="KW-1185">Reference proteome</keyword>
<gene>
    <name evidence="2" type="ORF">C1O66_07090</name>
</gene>
<evidence type="ECO:0000313" key="2">
    <source>
        <dbReference type="EMBL" id="PND37318.1"/>
    </source>
</evidence>
<accession>A0A2N8KV19</accession>
<dbReference type="AlphaFoldDB" id="A0A2N8KV19"/>
<dbReference type="EMBL" id="POSP01000003">
    <property type="protein sequence ID" value="PND37318.1"/>
    <property type="molecule type" value="Genomic_DNA"/>
</dbReference>
<dbReference type="RefSeq" id="WP_102767237.1">
    <property type="nucleotide sequence ID" value="NZ_POSP01000003.1"/>
</dbReference>
<dbReference type="InterPro" id="IPR029471">
    <property type="entry name" value="HNH_5"/>
</dbReference>
<dbReference type="Proteomes" id="UP000235916">
    <property type="component" value="Unassembled WGS sequence"/>
</dbReference>
<organism evidence="2 3">
    <name type="scientific">Kinneretia aquatilis</name>
    <dbReference type="NCBI Taxonomy" id="2070761"/>
    <lineage>
        <taxon>Bacteria</taxon>
        <taxon>Pseudomonadati</taxon>
        <taxon>Pseudomonadota</taxon>
        <taxon>Betaproteobacteria</taxon>
        <taxon>Burkholderiales</taxon>
        <taxon>Sphaerotilaceae</taxon>
        <taxon>Roseateles</taxon>
    </lineage>
</organism>
<sequence length="282" mass="30871">MATLGNSYPGIGRCIYCGRNDGPLTREHIIPYALGGNLVIQQASCEACSTVTSAVERQCARGFFSDLRAHLNLSSRKKKERPTELPYIAVTPKGEQRFLVPIVNHPYRFKTLMLEEATLLQGRAPSQETHARVVTINFQQDYKRRLAIQQHSQHVEEVVFDYLALAGMVAKIGHAAAVAIAGADAFEPALIGVILGTEAYAHYVGSAEETLGKQSPPEQLHRLRVFTISIGGVWYVVCDVQLFSFLGAPAYRVVAGRQLKSLPHLASYVPPEGAASFDASHQ</sequence>
<comment type="caution">
    <text evidence="2">The sequence shown here is derived from an EMBL/GenBank/DDBJ whole genome shotgun (WGS) entry which is preliminary data.</text>
</comment>
<dbReference type="InterPro" id="IPR003615">
    <property type="entry name" value="HNH_nuc"/>
</dbReference>
<protein>
    <recommendedName>
        <fullName evidence="1">HNH endonuclease 5 domain-containing protein</fullName>
    </recommendedName>
</protein>
<feature type="domain" description="HNH endonuclease 5" evidence="1">
    <location>
        <begin position="14"/>
        <end position="49"/>
    </location>
</feature>
<reference evidence="2 3" key="1">
    <citation type="submission" date="2018-01" db="EMBL/GenBank/DDBJ databases">
        <title>Draft genome sequence of Paucibacter aquatile CR182 isolated from freshwater of the Nakdong River.</title>
        <authorList>
            <person name="Choi A."/>
            <person name="Chung E.J."/>
        </authorList>
    </citation>
    <scope>NUCLEOTIDE SEQUENCE [LARGE SCALE GENOMIC DNA]</scope>
    <source>
        <strain evidence="2 3">CR182</strain>
    </source>
</reference>
<evidence type="ECO:0000259" key="1">
    <source>
        <dbReference type="Pfam" id="PF14279"/>
    </source>
</evidence>
<name>A0A2N8KV19_9BURK</name>